<proteinExistence type="predicted"/>
<feature type="region of interest" description="Disordered" evidence="1">
    <location>
        <begin position="76"/>
        <end position="114"/>
    </location>
</feature>
<reference evidence="2" key="1">
    <citation type="submission" date="2021-01" db="UniProtKB">
        <authorList>
            <consortium name="EnsemblPlants"/>
        </authorList>
    </citation>
    <scope>IDENTIFICATION</scope>
</reference>
<dbReference type="EnsemblPlants" id="Kaladp0023s0078.1.v1.1">
    <property type="protein sequence ID" value="Kaladp0023s0078.1.v1.1.CDS.1"/>
    <property type="gene ID" value="Kaladp0023s0078.v1.1"/>
</dbReference>
<name>A0A7N0T4R7_KALFE</name>
<protein>
    <submittedName>
        <fullName evidence="2">Uncharacterized protein</fullName>
    </submittedName>
</protein>
<dbReference type="Gramene" id="Kaladp0023s0078.1.v1.1">
    <property type="protein sequence ID" value="Kaladp0023s0078.1.v1.1.CDS.1"/>
    <property type="gene ID" value="Kaladp0023s0078.v1.1"/>
</dbReference>
<keyword evidence="3" id="KW-1185">Reference proteome</keyword>
<evidence type="ECO:0000313" key="2">
    <source>
        <dbReference type="EnsemblPlants" id="Kaladp0023s0078.1.v1.1.CDS.1"/>
    </source>
</evidence>
<evidence type="ECO:0000313" key="3">
    <source>
        <dbReference type="Proteomes" id="UP000594263"/>
    </source>
</evidence>
<organism evidence="2 3">
    <name type="scientific">Kalanchoe fedtschenkoi</name>
    <name type="common">Lavender scallops</name>
    <name type="synonym">South American air plant</name>
    <dbReference type="NCBI Taxonomy" id="63787"/>
    <lineage>
        <taxon>Eukaryota</taxon>
        <taxon>Viridiplantae</taxon>
        <taxon>Streptophyta</taxon>
        <taxon>Embryophyta</taxon>
        <taxon>Tracheophyta</taxon>
        <taxon>Spermatophyta</taxon>
        <taxon>Magnoliopsida</taxon>
        <taxon>eudicotyledons</taxon>
        <taxon>Gunneridae</taxon>
        <taxon>Pentapetalae</taxon>
        <taxon>Saxifragales</taxon>
        <taxon>Crassulaceae</taxon>
        <taxon>Kalanchoe</taxon>
    </lineage>
</organism>
<evidence type="ECO:0000256" key="1">
    <source>
        <dbReference type="SAM" id="MobiDB-lite"/>
    </source>
</evidence>
<dbReference type="AlphaFoldDB" id="A0A7N0T4R7"/>
<feature type="compositionally biased region" description="Acidic residues" evidence="1">
    <location>
        <begin position="90"/>
        <end position="105"/>
    </location>
</feature>
<dbReference type="Proteomes" id="UP000594263">
    <property type="component" value="Unplaced"/>
</dbReference>
<accession>A0A7N0T4R7</accession>
<sequence length="127" mass="14387">MRSNAVLQQISRRSHSVPKIRALCHLTIGGKETRHKIVRQIDAIRDRNKIEAFVVSIHSKLFTTTGFDFGCESKMAKKKKSASRVSEEKVTDEDETMNHEEEDEEGLNRSSSSCSSLYEVNKGFVIT</sequence>